<organism evidence="6 7">
    <name type="scientific">Pseudonocardia eucalypti</name>
    <dbReference type="NCBI Taxonomy" id="648755"/>
    <lineage>
        <taxon>Bacteria</taxon>
        <taxon>Bacillati</taxon>
        <taxon>Actinomycetota</taxon>
        <taxon>Actinomycetes</taxon>
        <taxon>Pseudonocardiales</taxon>
        <taxon>Pseudonocardiaceae</taxon>
        <taxon>Pseudonocardia</taxon>
    </lineage>
</organism>
<evidence type="ECO:0000259" key="5">
    <source>
        <dbReference type="Pfam" id="PF17853"/>
    </source>
</evidence>
<dbReference type="Pfam" id="PF13556">
    <property type="entry name" value="HTH_30"/>
    <property type="match status" value="1"/>
</dbReference>
<evidence type="ECO:0000256" key="2">
    <source>
        <dbReference type="SAM" id="MobiDB-lite"/>
    </source>
</evidence>
<sequence length="401" mass="44151">MSARRALRSLIRIAPLLRPHLHELVEHTVDRVVETIPFYRDTTVIGRDELRKFAQDNFEHIIGYDPDRVPSSQSPPREMGRAHAEHGAPLPDLLSAYKLGFALLWETITRELVANGRLASADVADVATALFWRAAEFGEEIVEGHREATTEILLRAEHERSAMVEALITGTLVEQPAVWETASRLDIPYNGHFLVAVAAADPLGGDPLPGVASRLGQIKVSSAWRLSPHHAVGVLSLRDPHPTPVVERLAACSTAHVGVSPLFTSLESAPRAFYLAEIALRSTPHPDVKVRQFDDTPFAVLVAAAPEAAAAVMRNVLGRFLDQPARDQETLLETFEMWLQCGGSATDAAARMYCHPNTVRHRLHRLTEWTGRPIDDPAKVGELTAALYTWRLIGGRVQPLA</sequence>
<dbReference type="Pfam" id="PF14361">
    <property type="entry name" value="RsbRD_N"/>
    <property type="match status" value="1"/>
</dbReference>
<dbReference type="InterPro" id="IPR025751">
    <property type="entry name" value="RsbRD_N_dom"/>
</dbReference>
<feature type="domain" description="PucR C-terminal helix-turn-helix" evidence="3">
    <location>
        <begin position="331"/>
        <end position="387"/>
    </location>
</feature>
<evidence type="ECO:0000256" key="1">
    <source>
        <dbReference type="ARBA" id="ARBA00006754"/>
    </source>
</evidence>
<dbReference type="PANTHER" id="PTHR33744:SF1">
    <property type="entry name" value="DNA-BINDING TRANSCRIPTIONAL ACTIVATOR ADER"/>
    <property type="match status" value="1"/>
</dbReference>
<comment type="caution">
    <text evidence="6">The sequence shown here is derived from an EMBL/GenBank/DDBJ whole genome shotgun (WGS) entry which is preliminary data.</text>
</comment>
<dbReference type="InterPro" id="IPR051448">
    <property type="entry name" value="CdaR-like_regulators"/>
</dbReference>
<comment type="similarity">
    <text evidence="1">Belongs to the CdaR family.</text>
</comment>
<dbReference type="Pfam" id="PF17853">
    <property type="entry name" value="GGDEF_2"/>
    <property type="match status" value="1"/>
</dbReference>
<proteinExistence type="inferred from homology"/>
<feature type="domain" description="RsbT co-antagonist protein RsbRD N-terminal" evidence="4">
    <location>
        <begin position="23"/>
        <end position="160"/>
    </location>
</feature>
<dbReference type="PANTHER" id="PTHR33744">
    <property type="entry name" value="CARBOHYDRATE DIACID REGULATOR"/>
    <property type="match status" value="1"/>
</dbReference>
<dbReference type="InterPro" id="IPR041522">
    <property type="entry name" value="CdaR_GGDEF"/>
</dbReference>
<feature type="region of interest" description="Disordered" evidence="2">
    <location>
        <begin position="64"/>
        <end position="84"/>
    </location>
</feature>
<dbReference type="InterPro" id="IPR025736">
    <property type="entry name" value="PucR_C-HTH_dom"/>
</dbReference>
<gene>
    <name evidence="6" type="ORF">GCM10023321_77920</name>
</gene>
<feature type="domain" description="CdaR GGDEF-like" evidence="5">
    <location>
        <begin position="175"/>
        <end position="281"/>
    </location>
</feature>
<accession>A0ABP9RB07</accession>
<evidence type="ECO:0000259" key="3">
    <source>
        <dbReference type="Pfam" id="PF13556"/>
    </source>
</evidence>
<evidence type="ECO:0000259" key="4">
    <source>
        <dbReference type="Pfam" id="PF14361"/>
    </source>
</evidence>
<dbReference type="Proteomes" id="UP001428817">
    <property type="component" value="Unassembled WGS sequence"/>
</dbReference>
<protein>
    <submittedName>
        <fullName evidence="6">Helix-turn-helix domain-containing protein</fullName>
    </submittedName>
</protein>
<dbReference type="EMBL" id="BAABJP010000062">
    <property type="protein sequence ID" value="GAA5174335.1"/>
    <property type="molecule type" value="Genomic_DNA"/>
</dbReference>
<dbReference type="RefSeq" id="WP_221498175.1">
    <property type="nucleotide sequence ID" value="NZ_BAABJP010000062.1"/>
</dbReference>
<dbReference type="Gene3D" id="1.10.10.2840">
    <property type="entry name" value="PucR C-terminal helix-turn-helix domain"/>
    <property type="match status" value="1"/>
</dbReference>
<reference evidence="7" key="1">
    <citation type="journal article" date="2019" name="Int. J. Syst. Evol. Microbiol.">
        <title>The Global Catalogue of Microorganisms (GCM) 10K type strain sequencing project: providing services to taxonomists for standard genome sequencing and annotation.</title>
        <authorList>
            <consortium name="The Broad Institute Genomics Platform"/>
            <consortium name="The Broad Institute Genome Sequencing Center for Infectious Disease"/>
            <person name="Wu L."/>
            <person name="Ma J."/>
        </authorList>
    </citation>
    <scope>NUCLEOTIDE SEQUENCE [LARGE SCALE GENOMIC DNA]</scope>
    <source>
        <strain evidence="7">JCM 18303</strain>
    </source>
</reference>
<keyword evidence="7" id="KW-1185">Reference proteome</keyword>
<name>A0ABP9RB07_9PSEU</name>
<dbReference type="InterPro" id="IPR042070">
    <property type="entry name" value="PucR_C-HTH_sf"/>
</dbReference>
<evidence type="ECO:0000313" key="6">
    <source>
        <dbReference type="EMBL" id="GAA5174335.1"/>
    </source>
</evidence>
<evidence type="ECO:0000313" key="7">
    <source>
        <dbReference type="Proteomes" id="UP001428817"/>
    </source>
</evidence>